<feature type="compositionally biased region" description="Basic and acidic residues" evidence="5">
    <location>
        <begin position="781"/>
        <end position="795"/>
    </location>
</feature>
<keyword evidence="2 4" id="KW-0862">Zinc</keyword>
<evidence type="ECO:0000256" key="3">
    <source>
        <dbReference type="ARBA" id="ARBA00023038"/>
    </source>
</evidence>
<feature type="compositionally biased region" description="Polar residues" evidence="5">
    <location>
        <begin position="479"/>
        <end position="490"/>
    </location>
</feature>
<feature type="compositionally biased region" description="Polar residues" evidence="5">
    <location>
        <begin position="742"/>
        <end position="753"/>
    </location>
</feature>
<keyword evidence="3 4" id="KW-0440">LIM domain</keyword>
<dbReference type="PROSITE" id="PS50023">
    <property type="entry name" value="LIM_DOMAIN_2"/>
    <property type="match status" value="1"/>
</dbReference>
<reference evidence="7" key="3">
    <citation type="submission" date="2025-09" db="UniProtKB">
        <authorList>
            <consortium name="Ensembl"/>
        </authorList>
    </citation>
    <scope>IDENTIFICATION</scope>
</reference>
<feature type="region of interest" description="Disordered" evidence="5">
    <location>
        <begin position="1089"/>
        <end position="1118"/>
    </location>
</feature>
<dbReference type="Ensembl" id="ENSLCAT00010010967.1">
    <property type="protein sequence ID" value="ENSLCAP00010010735.1"/>
    <property type="gene ID" value="ENSLCAG00010005120.1"/>
</dbReference>
<dbReference type="Gene3D" id="2.10.110.10">
    <property type="entry name" value="Cysteine Rich Protein"/>
    <property type="match status" value="1"/>
</dbReference>
<dbReference type="AlphaFoldDB" id="A0A4W6CGH3"/>
<evidence type="ECO:0000256" key="2">
    <source>
        <dbReference type="ARBA" id="ARBA00022833"/>
    </source>
</evidence>
<feature type="domain" description="LIM zinc-binding" evidence="6">
    <location>
        <begin position="258"/>
        <end position="318"/>
    </location>
</feature>
<feature type="compositionally biased region" description="Basic and acidic residues" evidence="5">
    <location>
        <begin position="581"/>
        <end position="592"/>
    </location>
</feature>
<feature type="compositionally biased region" description="Polar residues" evidence="5">
    <location>
        <begin position="660"/>
        <end position="670"/>
    </location>
</feature>
<feature type="region of interest" description="Disordered" evidence="5">
    <location>
        <begin position="84"/>
        <end position="103"/>
    </location>
</feature>
<feature type="compositionally biased region" description="Basic and acidic residues" evidence="5">
    <location>
        <begin position="451"/>
        <end position="461"/>
    </location>
</feature>
<dbReference type="SUPFAM" id="SSF57716">
    <property type="entry name" value="Glucocorticoid receptor-like (DNA-binding domain)"/>
    <property type="match status" value="2"/>
</dbReference>
<name>A0A4W6CGH3_LATCA</name>
<evidence type="ECO:0000256" key="5">
    <source>
        <dbReference type="SAM" id="MobiDB-lite"/>
    </source>
</evidence>
<organism evidence="7 8">
    <name type="scientific">Lates calcarifer</name>
    <name type="common">Barramundi</name>
    <name type="synonym">Holocentrus calcarifer</name>
    <dbReference type="NCBI Taxonomy" id="8187"/>
    <lineage>
        <taxon>Eukaryota</taxon>
        <taxon>Metazoa</taxon>
        <taxon>Chordata</taxon>
        <taxon>Craniata</taxon>
        <taxon>Vertebrata</taxon>
        <taxon>Euteleostomi</taxon>
        <taxon>Actinopterygii</taxon>
        <taxon>Neopterygii</taxon>
        <taxon>Teleostei</taxon>
        <taxon>Neoteleostei</taxon>
        <taxon>Acanthomorphata</taxon>
        <taxon>Carangaria</taxon>
        <taxon>Carangaria incertae sedis</taxon>
        <taxon>Centropomidae</taxon>
        <taxon>Lates</taxon>
    </lineage>
</organism>
<feature type="compositionally biased region" description="Polar residues" evidence="5">
    <location>
        <begin position="1218"/>
        <end position="1235"/>
    </location>
</feature>
<feature type="compositionally biased region" description="Polar residues" evidence="5">
    <location>
        <begin position="350"/>
        <end position="362"/>
    </location>
</feature>
<reference evidence="7" key="2">
    <citation type="submission" date="2025-08" db="UniProtKB">
        <authorList>
            <consortium name="Ensembl"/>
        </authorList>
    </citation>
    <scope>IDENTIFICATION</scope>
</reference>
<evidence type="ECO:0000313" key="8">
    <source>
        <dbReference type="Proteomes" id="UP000314980"/>
    </source>
</evidence>
<feature type="compositionally biased region" description="Polar residues" evidence="5">
    <location>
        <begin position="696"/>
        <end position="706"/>
    </location>
</feature>
<feature type="region of interest" description="Disordered" evidence="5">
    <location>
        <begin position="568"/>
        <end position="838"/>
    </location>
</feature>
<dbReference type="Proteomes" id="UP000314980">
    <property type="component" value="Unassembled WGS sequence"/>
</dbReference>
<sequence length="1241" mass="135666">MEAFGLRRTQSLKSLSGVQERSWVMTTPTHWNRKSVSQLVQHYQSCADPRSIEKVEPKLKVSESCVDVQWRRTEGRESVALWGSGRSSNLSRSRSMDSLPQRESSGTRALCALFESKATLQQSFLSSSQLNVRSGAGSKTGRDCPLQDWRTYNTLLKDSTAQGTSQGEGQKAMNGLQESYDRTSRYSHGDKISSSLTKGGSPTRLARDRISTSSSVRDRSALYLSRAAAIDTTGGSTQPGFIGIPAARSKKFQSPAKEMCSACLTPVYPMEKMVANKLILHNNCFCCKHCQKKLSIHNYSSLYGEFYCISHYQQLFKRKGNYDEGFGHKQHKDRWLQKNKQIDEPDALSTPKTTKPNLNTSDGSREFSAGVFVPKSSVREPGYNSSNDIKGKLKMSWPPEKNTSINVLQKTYTPALTNKKPDIGKAAIYSVSFTENHKNDRNQLKVNNGGEMKDKEVKEQPKTTGFNSAELPSKKQKPWSDSTKAGSIQDSISPTVLSSSPSIEKSSTVTNHKTKQTNMAATSKTSYDPTVNRPDVNPNKARKFVRFSPNVDVAQYDQSSLISEVKKEEFLDQSQQNQVNKSKDIKDEKNNHDLLTSEFRKTQTESEVNPEIPEYKCHGETTKTLNQEPDGRVESSQESPKANTTILNGAVEKVEESHDIQSVTEMSNSPEDIVTHQKPSDQLIVIPRSSVDPCESQDTLLSSAGQMTKEEANHESNNDHFEKSDSVSDQDNGDSQRKPVARTNSLKGSANQAEKTKVKLGSWSKGKSPLSKFFTSGGNDRSNKIEPKDAKKPDVRPSGGLLGRLFQSSSEKAEGITKSAAQGEIQDTTHANDKKTEEVKEVITEEMQKEDDMSKVPPLEQEHINLSSADPSTLESNKYEDMSKSTEPYKLHKTSTGEMGDDHTAINPTDNQESDLQGSETKGLSVTDPGVAGSEDLPTAVPSVNQSSGESVSQLTAEKSGDEVLSDPFNDNVFGVSSVPAVPLPIQINTDESVQKPDEMFDAADKGGRNLVEGALFDLNNEPPQVSTNLFGLSESQDIFENTPGDMFSSSVNDMPLSAGASSEKFSLLDSQPVSTENEVLLKMTDQLIVPDPAPPNQDESQTSDPFGANSQTSEQGSDFDIFSSNNVLFTQPPIVNVSDQGGADTSTYQPSTYANDIFGVSDISNSLNDLLGSDATSTAAPSAQVDLFADNIFASGPKLLPVSETSDADSFSLLVSESNNTEQAAENTVTNSSWMDDLLG</sequence>
<feature type="compositionally biased region" description="Basic and acidic residues" evidence="5">
    <location>
        <begin position="877"/>
        <end position="890"/>
    </location>
</feature>
<dbReference type="Pfam" id="PF00412">
    <property type="entry name" value="LIM"/>
    <property type="match status" value="1"/>
</dbReference>
<dbReference type="GO" id="GO:0046872">
    <property type="term" value="F:metal ion binding"/>
    <property type="evidence" value="ECO:0007669"/>
    <property type="project" value="UniProtKB-KW"/>
</dbReference>
<dbReference type="STRING" id="8187.ENSLCAP00010010735"/>
<evidence type="ECO:0000256" key="4">
    <source>
        <dbReference type="PROSITE-ProRule" id="PRU00125"/>
    </source>
</evidence>
<dbReference type="GeneTree" id="ENSGT00940000158377"/>
<feature type="compositionally biased region" description="Low complexity" evidence="5">
    <location>
        <begin position="491"/>
        <end position="503"/>
    </location>
</feature>
<dbReference type="InterPro" id="IPR001781">
    <property type="entry name" value="Znf_LIM"/>
</dbReference>
<evidence type="ECO:0000313" key="7">
    <source>
        <dbReference type="Ensembl" id="ENSLCAP00010010735.1"/>
    </source>
</evidence>
<evidence type="ECO:0000256" key="1">
    <source>
        <dbReference type="ARBA" id="ARBA00022723"/>
    </source>
</evidence>
<feature type="region of interest" description="Disordered" evidence="5">
    <location>
        <begin position="1218"/>
        <end position="1241"/>
    </location>
</feature>
<proteinExistence type="predicted"/>
<reference evidence="8" key="1">
    <citation type="submission" date="2015-09" db="EMBL/GenBank/DDBJ databases">
        <authorList>
            <person name="Sai Rama Sridatta P."/>
        </authorList>
    </citation>
    <scope>NUCLEOTIDE SEQUENCE [LARGE SCALE GENOMIC DNA]</scope>
</reference>
<dbReference type="PANTHER" id="PTHR24206">
    <property type="entry name" value="OS06G0237300 PROTEIN"/>
    <property type="match status" value="1"/>
</dbReference>
<feature type="compositionally biased region" description="Low complexity" evidence="5">
    <location>
        <begin position="84"/>
        <end position="98"/>
    </location>
</feature>
<feature type="region of interest" description="Disordered" evidence="5">
    <location>
        <begin position="185"/>
        <end position="212"/>
    </location>
</feature>
<evidence type="ECO:0000259" key="6">
    <source>
        <dbReference type="PROSITE" id="PS50023"/>
    </source>
</evidence>
<feature type="compositionally biased region" description="Basic and acidic residues" evidence="5">
    <location>
        <begin position="708"/>
        <end position="726"/>
    </location>
</feature>
<feature type="compositionally biased region" description="Polar residues" evidence="5">
    <location>
        <begin position="864"/>
        <end position="876"/>
    </location>
</feature>
<feature type="region of interest" description="Disordered" evidence="5">
    <location>
        <begin position="439"/>
        <end position="538"/>
    </location>
</feature>
<accession>A0A4W6CGH3</accession>
<feature type="region of interest" description="Disordered" evidence="5">
    <location>
        <begin position="342"/>
        <end position="371"/>
    </location>
</feature>
<dbReference type="InParanoid" id="A0A4W6CGH3"/>
<feature type="region of interest" description="Disordered" evidence="5">
    <location>
        <begin position="864"/>
        <end position="966"/>
    </location>
</feature>
<keyword evidence="1 4" id="KW-0479">Metal-binding</keyword>
<feature type="compositionally biased region" description="Polar residues" evidence="5">
    <location>
        <begin position="504"/>
        <end position="529"/>
    </location>
</feature>
<dbReference type="SMART" id="SM00132">
    <property type="entry name" value="LIM"/>
    <property type="match status" value="1"/>
</dbReference>
<protein>
    <recommendedName>
        <fullName evidence="6">LIM zinc-binding domain-containing protein</fullName>
    </recommendedName>
</protein>
<keyword evidence="8" id="KW-1185">Reference proteome</keyword>
<feature type="compositionally biased region" description="Polar residues" evidence="5">
    <location>
        <begin position="906"/>
        <end position="924"/>
    </location>
</feature>
<feature type="compositionally biased region" description="Polar residues" evidence="5">
    <location>
        <begin position="636"/>
        <end position="647"/>
    </location>
</feature>
<feature type="compositionally biased region" description="Polar residues" evidence="5">
    <location>
        <begin position="942"/>
        <end position="957"/>
    </location>
</feature>
<feature type="compositionally biased region" description="Polar residues" evidence="5">
    <location>
        <begin position="1098"/>
        <end position="1118"/>
    </location>
</feature>